<dbReference type="CDD" id="cd05356">
    <property type="entry name" value="17beta-HSD1_like_SDR_c"/>
    <property type="match status" value="1"/>
</dbReference>
<dbReference type="RefSeq" id="XP_015278290.1">
    <property type="nucleotide sequence ID" value="XM_015422804.1"/>
</dbReference>
<evidence type="ECO:0000313" key="4">
    <source>
        <dbReference type="Proteomes" id="UP000694871"/>
    </source>
</evidence>
<evidence type="ECO:0000256" key="1">
    <source>
        <dbReference type="ARBA" id="ARBA00022955"/>
    </source>
</evidence>
<feature type="non-terminal residue" evidence="5">
    <location>
        <position position="1"/>
    </location>
</feature>
<keyword evidence="4" id="KW-1185">Reference proteome</keyword>
<keyword evidence="1" id="KW-0444">Lipid biosynthesis</keyword>
<dbReference type="InterPro" id="IPR036291">
    <property type="entry name" value="NAD(P)-bd_dom_sf"/>
</dbReference>
<evidence type="ECO:0000256" key="2">
    <source>
        <dbReference type="ARBA" id="ARBA00023002"/>
    </source>
</evidence>
<dbReference type="Pfam" id="PF00106">
    <property type="entry name" value="adh_short"/>
    <property type="match status" value="1"/>
</dbReference>
<proteinExistence type="inferred from homology"/>
<keyword evidence="2" id="KW-0560">Oxidoreductase</keyword>
<dbReference type="PRINTS" id="PR00081">
    <property type="entry name" value="GDHRDH"/>
</dbReference>
<protein>
    <submittedName>
        <fullName evidence="5">Very-long-chain 3-oxoacyl-CoA reductase-like</fullName>
    </submittedName>
</protein>
<keyword evidence="1" id="KW-0443">Lipid metabolism</keyword>
<evidence type="ECO:0000256" key="3">
    <source>
        <dbReference type="RuleBase" id="RU000363"/>
    </source>
</evidence>
<keyword evidence="1" id="KW-0752">Steroid biosynthesis</keyword>
<accession>A0ABM1KX53</accession>
<sequence length="253" mass="28342">VTGATSGIGKAYAHELARRGLDVVLISRSMEKLKQVATEIEQQHRRRTKVFQTDFTHGSEIYEPIRAALQGLEIGILVNNVGLALEAPRYFLDAAKVVKSIDNIAHCNMLSTVKMTQIVLPQMVARKKGIVINLSSISGWRPMPLLLLYSATKAFVDYFSHALEIEYRSKGIIIQSVLPFFVESSMTVDVDKFLKIPAKDFVRQALNTVGLTNRTRGCLSHAIQAHRYSQPEILHIPVECETVKAQYYQTSKV</sequence>
<evidence type="ECO:0000313" key="5">
    <source>
        <dbReference type="RefSeq" id="XP_015278290.1"/>
    </source>
</evidence>
<dbReference type="InterPro" id="IPR051019">
    <property type="entry name" value="VLCFA-Steroid_DH"/>
</dbReference>
<gene>
    <name evidence="5" type="primary">LOC107120158</name>
</gene>
<dbReference type="InterPro" id="IPR002347">
    <property type="entry name" value="SDR_fam"/>
</dbReference>
<reference evidence="5" key="1">
    <citation type="submission" date="2025-08" db="UniProtKB">
        <authorList>
            <consortium name="RefSeq"/>
        </authorList>
    </citation>
    <scope>IDENTIFICATION</scope>
</reference>
<dbReference type="PRINTS" id="PR00080">
    <property type="entry name" value="SDRFAMILY"/>
</dbReference>
<dbReference type="PANTHER" id="PTHR43899:SF10">
    <property type="entry name" value="20BETA-HYDROXYSTEROID DEHYDROGENASE TYPE 2"/>
    <property type="match status" value="1"/>
</dbReference>
<dbReference type="PANTHER" id="PTHR43899">
    <property type="entry name" value="RH59310P"/>
    <property type="match status" value="1"/>
</dbReference>
<dbReference type="SUPFAM" id="SSF51735">
    <property type="entry name" value="NAD(P)-binding Rossmann-fold domains"/>
    <property type="match status" value="1"/>
</dbReference>
<dbReference type="Gene3D" id="3.40.50.720">
    <property type="entry name" value="NAD(P)-binding Rossmann-like Domain"/>
    <property type="match status" value="1"/>
</dbReference>
<organism evidence="4 5">
    <name type="scientific">Gekko japonicus</name>
    <name type="common">Schlegel's Japanese gecko</name>
    <dbReference type="NCBI Taxonomy" id="146911"/>
    <lineage>
        <taxon>Eukaryota</taxon>
        <taxon>Metazoa</taxon>
        <taxon>Chordata</taxon>
        <taxon>Craniata</taxon>
        <taxon>Vertebrata</taxon>
        <taxon>Euteleostomi</taxon>
        <taxon>Lepidosauria</taxon>
        <taxon>Squamata</taxon>
        <taxon>Bifurcata</taxon>
        <taxon>Gekkota</taxon>
        <taxon>Gekkonidae</taxon>
        <taxon>Gekkoninae</taxon>
        <taxon>Gekko</taxon>
    </lineage>
</organism>
<dbReference type="Proteomes" id="UP000694871">
    <property type="component" value="Unplaced"/>
</dbReference>
<name>A0ABM1KX53_GEKJA</name>
<comment type="similarity">
    <text evidence="3">Belongs to the short-chain dehydrogenases/reductases (SDR) family.</text>
</comment>
<dbReference type="PIRSF" id="PIRSF000126">
    <property type="entry name" value="11-beta-HSD1"/>
    <property type="match status" value="1"/>
</dbReference>
<dbReference type="GeneID" id="107120158"/>